<dbReference type="EMBL" id="JBHSBN010000015">
    <property type="protein sequence ID" value="MFC4108337.1"/>
    <property type="molecule type" value="Genomic_DNA"/>
</dbReference>
<evidence type="ECO:0000256" key="4">
    <source>
        <dbReference type="ARBA" id="ARBA00022737"/>
    </source>
</evidence>
<dbReference type="Gene3D" id="3.30.559.10">
    <property type="entry name" value="Chloramphenicol acetyltransferase-like domain"/>
    <property type="match status" value="2"/>
</dbReference>
<dbReference type="Gene3D" id="3.30.559.30">
    <property type="entry name" value="Nonribosomal peptide synthetase, condensation domain"/>
    <property type="match status" value="2"/>
</dbReference>
<keyword evidence="3" id="KW-0597">Phosphoprotein</keyword>
<evidence type="ECO:0000256" key="1">
    <source>
        <dbReference type="ARBA" id="ARBA00001957"/>
    </source>
</evidence>
<organism evidence="8 9">
    <name type="scientific">Micromonospora zhanjiangensis</name>
    <dbReference type="NCBI Taxonomy" id="1522057"/>
    <lineage>
        <taxon>Bacteria</taxon>
        <taxon>Bacillati</taxon>
        <taxon>Actinomycetota</taxon>
        <taxon>Actinomycetes</taxon>
        <taxon>Micromonosporales</taxon>
        <taxon>Micromonosporaceae</taxon>
        <taxon>Micromonospora</taxon>
    </lineage>
</organism>
<keyword evidence="2" id="KW-0596">Phosphopantetheine</keyword>
<dbReference type="InterPro" id="IPR045851">
    <property type="entry name" value="AMP-bd_C_sf"/>
</dbReference>
<dbReference type="PANTHER" id="PTHR45527:SF1">
    <property type="entry name" value="FATTY ACID SYNTHASE"/>
    <property type="match status" value="1"/>
</dbReference>
<evidence type="ECO:0000256" key="5">
    <source>
        <dbReference type="ARBA" id="ARBA00023194"/>
    </source>
</evidence>
<dbReference type="InterPro" id="IPR036736">
    <property type="entry name" value="ACP-like_sf"/>
</dbReference>
<dbReference type="Gene3D" id="3.40.50.1820">
    <property type="entry name" value="alpha/beta hydrolase"/>
    <property type="match status" value="1"/>
</dbReference>
<name>A0ABV8KQY9_9ACTN</name>
<dbReference type="PROSITE" id="PS00455">
    <property type="entry name" value="AMP_BINDING"/>
    <property type="match status" value="2"/>
</dbReference>
<dbReference type="InterPro" id="IPR001242">
    <property type="entry name" value="Condensation_dom"/>
</dbReference>
<feature type="compositionally biased region" description="Low complexity" evidence="6">
    <location>
        <begin position="1168"/>
        <end position="1179"/>
    </location>
</feature>
<dbReference type="NCBIfam" id="TIGR01733">
    <property type="entry name" value="AA-adenyl-dom"/>
    <property type="match status" value="2"/>
</dbReference>
<dbReference type="CDD" id="cd12117">
    <property type="entry name" value="A_NRPS_Srf_like"/>
    <property type="match status" value="1"/>
</dbReference>
<dbReference type="Gene3D" id="1.10.1200.10">
    <property type="entry name" value="ACP-like"/>
    <property type="match status" value="1"/>
</dbReference>
<dbReference type="SUPFAM" id="SSF47336">
    <property type="entry name" value="ACP-like"/>
    <property type="match status" value="2"/>
</dbReference>
<evidence type="ECO:0000256" key="2">
    <source>
        <dbReference type="ARBA" id="ARBA00022450"/>
    </source>
</evidence>
<feature type="region of interest" description="Disordered" evidence="6">
    <location>
        <begin position="1515"/>
        <end position="1535"/>
    </location>
</feature>
<dbReference type="NCBIfam" id="TIGR01720">
    <property type="entry name" value="NRPS-para261"/>
    <property type="match status" value="1"/>
</dbReference>
<dbReference type="Proteomes" id="UP001595868">
    <property type="component" value="Unassembled WGS sequence"/>
</dbReference>
<dbReference type="Gene3D" id="3.30.300.30">
    <property type="match status" value="2"/>
</dbReference>
<dbReference type="Pfam" id="PF13193">
    <property type="entry name" value="AMP-binding_C"/>
    <property type="match status" value="2"/>
</dbReference>
<evidence type="ECO:0000256" key="3">
    <source>
        <dbReference type="ARBA" id="ARBA00022553"/>
    </source>
</evidence>
<proteinExistence type="predicted"/>
<feature type="domain" description="Carrier" evidence="7">
    <location>
        <begin position="497"/>
        <end position="579"/>
    </location>
</feature>
<dbReference type="PROSITE" id="PS50075">
    <property type="entry name" value="CARRIER"/>
    <property type="match status" value="2"/>
</dbReference>
<dbReference type="InterPro" id="IPR010071">
    <property type="entry name" value="AA_adenyl_dom"/>
</dbReference>
<dbReference type="PANTHER" id="PTHR45527">
    <property type="entry name" value="NONRIBOSOMAL PEPTIDE SYNTHETASE"/>
    <property type="match status" value="1"/>
</dbReference>
<sequence>MNSVAQTTTTVPDLLARQADRTPDAVAVVDGDRVLTYRQLDELAGRLSGRLTARGVRRGDRVAVLLDRSADLLVTLLAVWKAGAAYVPVDAAYPAPRVAFMVADSGASLAVCSAATRDRVPAGIEPVVGTDGDTHGGPVAPARPGDPAYVMYTSGSTGVPKGVVIPHRSVAELVGSPGWAVEPGDAVLMHAPYAFDASLFEIWVPLVSGARVVIAEPGPVDARRLREAVAAGVTRVHLTAGSFRAVAEESPESFAGLREVLTGGDVVPAYAVEKVRAACPRARIRHLYGPTETTLCATWQLIEPGDPVGPVLPIGRPLPGRRAQVLDARLRPVAPGAVGDLYLSGAGLADGYLGRPELTAERFVADPSAPGRRMYRTGDLARWTADGELLFAGRADDQVKIRGFRIEPAEVEAALTAQPDVHEAVVVAIDGRLIGYVVTEGCVDPGLLRERLGAVLPDHLVPAVVVTLDALPLTGNGKVDRAALPAPVFAARTTGRAPGSEAERVLCDLFADVLDPDRVDVPGPNRVDVDADFFELGGDSIAAMRLAVRAARAGLLVTPNQIFTERTPARLAVAAGTVPADGSVDRPLIVLSAQEEAELAVAVPDATEVWPPAPLQEGLLFQSTLDDEGPDIYQAQWILELNGPLDVPRLRAAWEAVFARHAALRVGFHRLTSGRTLQVVAGRVVLPWREVDLTGVDDVDAAVRALTVREQRQRFDLAVAPLFRLVLVRYGEDRHRLLVVHHHILTDGWSVSVILNEVAETYAAGGRSPDHPPTASYRDYLAWLDRQDRDAARAAWRAALSGLDEPSSIARTSAGTRYEYRVTYLTPELRTGLTELARTHGLTLNTVLQGAWAMVLARLTRRTDVVFGTTVACRPAELAGVEAIPGLMMNTVPVRVPLDGGQSIVDMLTDLQRRQADLMPHQHLGLPEIQRAAGPAATFDTLLVFENYPRDYDGRFTYLGTVEGTHYPLTIGVLPGDRLRIQLVYRPGQVRAAVAESVLDWFVDALGAVAADPSRLVGRTGAGRGRVGGSAPALAVGRSLPALVRRVVRERPDAVAVVDGDGDLSYGGLWERAAALAAVLRSRGVDRESRVGVVVGRSAWSVVGMLGVSLAGGAFVPVDPEYPEERVAWILGDADPVAVVCVAKTREAVPERFADRLVVAGGPPTQRPAPANDPAGDPDGTPPPIGPDDAAYVIYTSGSTGTPKGVVVTHAGLGNLAAAQIDRFAVSPSSRVLQFAALGFDAVVSETLMALLSGASLVMAPPQDMPPRVSLARSLQRWDVTHVTVPPSLLATADTLPSGLATVVVAGEACPPSLVDRWSTGRRLVNAYGPTEATVCAAMSMPLTAGRDVVPIGTPIAGGRCYVLDAFLRPLAPGLTGELYVAGIGLARGYLGRAALTAERFVADPFVPGERMYRTGDLAYWTDRDELVFAGRADDQVKVRGFRVEPGEIESALSGHPGVAHAAVTVREDRLLAYVTPADVDPQAVRDDLAARLPQHLVPAVVVALEALPTTPNGKVDRAALPDPDFAAGSTGREPRTETERVLCDLFAQVLGLDRVGVDDNFFEVGGDSISSMQLVARARRVGLTFVARDVFELRTPERLARSVVAAQPPRSDHRAPADGVGEVAWTPVMRLLGDGVVGAGFAQWVVAGAPPDLTVPVLAAGLAAVVDTHDMLRVRLRPGRLTVAERGSVNVARLVERVEAGADDPDDVADRCARQAAAGLDPHTGAVVRLVWVDAGPERVGRVVLVAHHLVVDAVSWRILLPDLQAACEAVAANEEPALDPVDVSFRRWAGLLGEWAVAADRVGELAAWTKILRGAEPRLDVRDRTRDVRDRAGDAPDRGGAADRVGEAVPAVGRRSWTLPRDRAGALVERVTSAFHCGVHEVLLAGLAAAVARWRGGNVVLVNVEGHGRHPVAGMDLSRTVGWFTSVHPVRLDVGGIDLAEVPGGGPAAGALMKLVKEQSRAVPGDGLGYGLLRFLNGVTAPVLAALPSPAIAFNYMGRFTGGERGGVRAWQPVGVIGGAMDPELGSPHALEVNAVVRDTRDGPEVTLTLSWPADLFDEVEIDRFARTWSDMLSGLARQADDPSAGGHTASDFDLLDLDQDEIESFEAIAAELGGGKTS</sequence>
<dbReference type="Pfam" id="PF00668">
    <property type="entry name" value="Condensation"/>
    <property type="match status" value="2"/>
</dbReference>
<dbReference type="Gene3D" id="3.40.50.980">
    <property type="match status" value="4"/>
</dbReference>
<accession>A0ABV8KQY9</accession>
<reference evidence="9" key="1">
    <citation type="journal article" date="2019" name="Int. J. Syst. Evol. Microbiol.">
        <title>The Global Catalogue of Microorganisms (GCM) 10K type strain sequencing project: providing services to taxonomists for standard genome sequencing and annotation.</title>
        <authorList>
            <consortium name="The Broad Institute Genomics Platform"/>
            <consortium name="The Broad Institute Genome Sequencing Center for Infectious Disease"/>
            <person name="Wu L."/>
            <person name="Ma J."/>
        </authorList>
    </citation>
    <scope>NUCLEOTIDE SEQUENCE [LARGE SCALE GENOMIC DNA]</scope>
    <source>
        <strain evidence="9">2902at01</strain>
    </source>
</reference>
<gene>
    <name evidence="8" type="ORF">ACFOX0_20680</name>
</gene>
<comment type="cofactor">
    <cofactor evidence="1">
        <name>pantetheine 4'-phosphate</name>
        <dbReference type="ChEBI" id="CHEBI:47942"/>
    </cofactor>
</comment>
<dbReference type="SUPFAM" id="SSF52777">
    <property type="entry name" value="CoA-dependent acyltransferases"/>
    <property type="match status" value="4"/>
</dbReference>
<dbReference type="InterPro" id="IPR009081">
    <property type="entry name" value="PP-bd_ACP"/>
</dbReference>
<feature type="region of interest" description="Disordered" evidence="6">
    <location>
        <begin position="1826"/>
        <end position="1845"/>
    </location>
</feature>
<dbReference type="InterPro" id="IPR020845">
    <property type="entry name" value="AMP-binding_CS"/>
</dbReference>
<dbReference type="InterPro" id="IPR006162">
    <property type="entry name" value="Ppantetheine_attach_site"/>
</dbReference>
<feature type="region of interest" description="Disordered" evidence="6">
    <location>
        <begin position="1159"/>
        <end position="1189"/>
    </location>
</feature>
<dbReference type="SMART" id="SM00823">
    <property type="entry name" value="PKS_PP"/>
    <property type="match status" value="2"/>
</dbReference>
<evidence type="ECO:0000259" key="7">
    <source>
        <dbReference type="PROSITE" id="PS50075"/>
    </source>
</evidence>
<dbReference type="Pfam" id="PF00501">
    <property type="entry name" value="AMP-binding"/>
    <property type="match status" value="2"/>
</dbReference>
<dbReference type="InterPro" id="IPR023213">
    <property type="entry name" value="CAT-like_dom_sf"/>
</dbReference>
<dbReference type="InterPro" id="IPR020806">
    <property type="entry name" value="PKS_PP-bd"/>
</dbReference>
<dbReference type="InterPro" id="IPR025110">
    <property type="entry name" value="AMP-bd_C"/>
</dbReference>
<protein>
    <submittedName>
        <fullName evidence="8">Amino acid adenylation domain-containing protein</fullName>
    </submittedName>
</protein>
<evidence type="ECO:0000313" key="8">
    <source>
        <dbReference type="EMBL" id="MFC4108337.1"/>
    </source>
</evidence>
<comment type="caution">
    <text evidence="8">The sequence shown here is derived from an EMBL/GenBank/DDBJ whole genome shotgun (WGS) entry which is preliminary data.</text>
</comment>
<keyword evidence="9" id="KW-1185">Reference proteome</keyword>
<dbReference type="CDD" id="cd19543">
    <property type="entry name" value="DCL_NRPS"/>
    <property type="match status" value="1"/>
</dbReference>
<feature type="domain" description="Carrier" evidence="7">
    <location>
        <begin position="1534"/>
        <end position="1608"/>
    </location>
</feature>
<dbReference type="InterPro" id="IPR010060">
    <property type="entry name" value="NRPS_synth"/>
</dbReference>
<keyword evidence="4" id="KW-0677">Repeat</keyword>
<evidence type="ECO:0000313" key="9">
    <source>
        <dbReference type="Proteomes" id="UP001595868"/>
    </source>
</evidence>
<dbReference type="InterPro" id="IPR029058">
    <property type="entry name" value="AB_hydrolase_fold"/>
</dbReference>
<dbReference type="RefSeq" id="WP_377548455.1">
    <property type="nucleotide sequence ID" value="NZ_JBHSBN010000015.1"/>
</dbReference>
<dbReference type="Gene3D" id="2.30.38.10">
    <property type="entry name" value="Luciferase, Domain 3"/>
    <property type="match status" value="2"/>
</dbReference>
<dbReference type="Pfam" id="PF00550">
    <property type="entry name" value="PP-binding"/>
    <property type="match status" value="2"/>
</dbReference>
<dbReference type="InterPro" id="IPR000873">
    <property type="entry name" value="AMP-dep_synth/lig_dom"/>
</dbReference>
<dbReference type="SUPFAM" id="SSF56801">
    <property type="entry name" value="Acetyl-CoA synthetase-like"/>
    <property type="match status" value="2"/>
</dbReference>
<keyword evidence="5" id="KW-0045">Antibiotic biosynthesis</keyword>
<dbReference type="PROSITE" id="PS00012">
    <property type="entry name" value="PHOSPHOPANTETHEINE"/>
    <property type="match status" value="2"/>
</dbReference>
<evidence type="ECO:0000256" key="6">
    <source>
        <dbReference type="SAM" id="MobiDB-lite"/>
    </source>
</evidence>